<dbReference type="GO" id="GO:0005886">
    <property type="term" value="C:plasma membrane"/>
    <property type="evidence" value="ECO:0007669"/>
    <property type="project" value="UniProtKB-SubCell"/>
</dbReference>
<evidence type="ECO:0000256" key="9">
    <source>
        <dbReference type="RuleBase" id="RU003923"/>
    </source>
</evidence>
<evidence type="ECO:0000259" key="12">
    <source>
        <dbReference type="Pfam" id="PF00482"/>
    </source>
</evidence>
<dbReference type="AlphaFoldDB" id="A0A1X4G4S3"/>
<evidence type="ECO:0000256" key="7">
    <source>
        <dbReference type="ARBA" id="ARBA00022989"/>
    </source>
</evidence>
<dbReference type="PANTHER" id="PTHR30012:SF0">
    <property type="entry name" value="TYPE II SECRETION SYSTEM PROTEIN F-RELATED"/>
    <property type="match status" value="1"/>
</dbReference>
<dbReference type="PROSITE" id="PS00874">
    <property type="entry name" value="T2SP_F"/>
    <property type="match status" value="1"/>
</dbReference>
<dbReference type="GO" id="GO:0009306">
    <property type="term" value="P:protein secretion"/>
    <property type="evidence" value="ECO:0007669"/>
    <property type="project" value="InterPro"/>
</dbReference>
<dbReference type="Pfam" id="PF00482">
    <property type="entry name" value="T2SSF"/>
    <property type="match status" value="2"/>
</dbReference>
<evidence type="ECO:0000256" key="8">
    <source>
        <dbReference type="ARBA" id="ARBA00023136"/>
    </source>
</evidence>
<reference evidence="14" key="1">
    <citation type="submission" date="2017-04" db="EMBL/GenBank/DDBJ databases">
        <authorList>
            <person name="Abreu V.A."/>
            <person name="Popin R.V."/>
            <person name="Rigonato J."/>
            <person name="Andreote A.P."/>
            <person name="Schaker P.C."/>
            <person name="Hoff-Risseti C."/>
            <person name="Alvarenga D.O."/>
            <person name="Varani A.M."/>
            <person name="Fiore M.F."/>
        </authorList>
    </citation>
    <scope>NUCLEOTIDE SEQUENCE [LARGE SCALE GENOMIC DNA]</scope>
    <source>
        <strain evidence="14">CENA303</strain>
    </source>
</reference>
<comment type="caution">
    <text evidence="13">The sequence shown here is derived from an EMBL/GenBank/DDBJ whole genome shotgun (WGS) entry which is preliminary data.</text>
</comment>
<feature type="coiled-coil region" evidence="10">
    <location>
        <begin position="159"/>
        <end position="186"/>
    </location>
</feature>
<keyword evidence="10" id="KW-0175">Coiled coil</keyword>
<dbReference type="PANTHER" id="PTHR30012">
    <property type="entry name" value="GENERAL SECRETION PATHWAY PROTEIN"/>
    <property type="match status" value="1"/>
</dbReference>
<evidence type="ECO:0000256" key="11">
    <source>
        <dbReference type="SAM" id="Phobius"/>
    </source>
</evidence>
<evidence type="ECO:0000256" key="2">
    <source>
        <dbReference type="ARBA" id="ARBA00005745"/>
    </source>
</evidence>
<keyword evidence="5" id="KW-0997">Cell inner membrane</keyword>
<feature type="transmembrane region" description="Helical" evidence="11">
    <location>
        <begin position="237"/>
        <end position="257"/>
    </location>
</feature>
<comment type="subcellular location">
    <subcellularLocation>
        <location evidence="1">Cell inner membrane</location>
        <topology evidence="1">Multi-pass membrane protein</topology>
    </subcellularLocation>
    <subcellularLocation>
        <location evidence="9">Cell membrane</location>
        <topology evidence="9">Multi-pass membrane protein</topology>
    </subcellularLocation>
</comment>
<evidence type="ECO:0000313" key="13">
    <source>
        <dbReference type="EMBL" id="OSO89521.1"/>
    </source>
</evidence>
<sequence length="419" mass="46912">MDIYIAVVQNSQGKTQTQKLMANSLTEAQNKLRSQGLMVKSLSKHSKPSLKKSHRLTSHFYWQNLQDYFSHYLVRVTIQDKAIFSRQFATLVNSGVTIIKSLDIISPQCPNPKLKKALNQISTDIKTGINLSDSMKKHPDCFDALYITMVQAGEVGGVLDDVLHRLAKLLEDLAKLQNQIKSALSYPIFVGCFAIAIALGMTIFIIPIFANVFKNMGVELPIITKILISFSQTLNSWGFLVIITLIIMGLFTIKQYYKTNGGKLKIDWLFLKIPLLGKLMQKSFVARFSRTFASLIRSGVPMITSLAIVKNTSGNQVIANAIDYARKDLEKGGMLSQSLNKSRAFPQMAIQMIIIGEETGELDEMLMKIADFYEHEVEQTIKSILSILEPIMIVLLGGIVATILLAMYLPMFRMFENIG</sequence>
<evidence type="ECO:0000256" key="10">
    <source>
        <dbReference type="SAM" id="Coils"/>
    </source>
</evidence>
<dbReference type="InterPro" id="IPR018076">
    <property type="entry name" value="T2SS_GspF_dom"/>
</dbReference>
<evidence type="ECO:0000256" key="4">
    <source>
        <dbReference type="ARBA" id="ARBA00022475"/>
    </source>
</evidence>
<feature type="domain" description="Type II secretion system protein GspF" evidence="12">
    <location>
        <begin position="288"/>
        <end position="410"/>
    </location>
</feature>
<keyword evidence="4" id="KW-1003">Cell membrane</keyword>
<evidence type="ECO:0000256" key="3">
    <source>
        <dbReference type="ARBA" id="ARBA00022448"/>
    </source>
</evidence>
<dbReference type="InterPro" id="IPR001992">
    <property type="entry name" value="T2SS_GspF/T4SS_PilC_CS"/>
</dbReference>
<proteinExistence type="inferred from homology"/>
<protein>
    <submittedName>
        <fullName evidence="13">Pilus assembly protein PilC</fullName>
    </submittedName>
</protein>
<dbReference type="InterPro" id="IPR003004">
    <property type="entry name" value="GspF/PilC"/>
</dbReference>
<keyword evidence="6 9" id="KW-0812">Transmembrane</keyword>
<accession>A0A1X4G4S3</accession>
<evidence type="ECO:0000256" key="1">
    <source>
        <dbReference type="ARBA" id="ARBA00004429"/>
    </source>
</evidence>
<feature type="transmembrane region" description="Helical" evidence="11">
    <location>
        <begin position="184"/>
        <end position="210"/>
    </location>
</feature>
<keyword evidence="7 11" id="KW-1133">Transmembrane helix</keyword>
<keyword evidence="8 11" id="KW-0472">Membrane</keyword>
<dbReference type="FunFam" id="1.20.81.30:FF:000001">
    <property type="entry name" value="Type II secretion system protein F"/>
    <property type="match status" value="2"/>
</dbReference>
<evidence type="ECO:0000313" key="14">
    <source>
        <dbReference type="Proteomes" id="UP000192997"/>
    </source>
</evidence>
<feature type="domain" description="Type II secretion system protein GspF" evidence="12">
    <location>
        <begin position="84"/>
        <end position="207"/>
    </location>
</feature>
<gene>
    <name evidence="13" type="ORF">B7O87_12660</name>
</gene>
<evidence type="ECO:0000256" key="6">
    <source>
        <dbReference type="ARBA" id="ARBA00022692"/>
    </source>
</evidence>
<evidence type="ECO:0000256" key="5">
    <source>
        <dbReference type="ARBA" id="ARBA00022519"/>
    </source>
</evidence>
<dbReference type="Proteomes" id="UP000192997">
    <property type="component" value="Unassembled WGS sequence"/>
</dbReference>
<dbReference type="Gene3D" id="1.20.81.30">
    <property type="entry name" value="Type II secretion system (T2SS), domain F"/>
    <property type="match status" value="2"/>
</dbReference>
<dbReference type="EMBL" id="NBYN01000055">
    <property type="protein sequence ID" value="OSO89521.1"/>
    <property type="molecule type" value="Genomic_DNA"/>
</dbReference>
<comment type="similarity">
    <text evidence="2 9">Belongs to the GSP F family.</text>
</comment>
<name>A0A1X4G4S3_9CYAN</name>
<dbReference type="PRINTS" id="PR00812">
    <property type="entry name" value="BCTERIALGSPF"/>
</dbReference>
<organism evidence="13 14">
    <name type="scientific">Cylindrospermopsis raciborskii CENA303</name>
    <dbReference type="NCBI Taxonomy" id="1170769"/>
    <lineage>
        <taxon>Bacteria</taxon>
        <taxon>Bacillati</taxon>
        <taxon>Cyanobacteriota</taxon>
        <taxon>Cyanophyceae</taxon>
        <taxon>Nostocales</taxon>
        <taxon>Aphanizomenonaceae</taxon>
        <taxon>Cylindrospermopsis</taxon>
    </lineage>
</organism>
<dbReference type="InterPro" id="IPR042094">
    <property type="entry name" value="T2SS_GspF_sf"/>
</dbReference>
<dbReference type="RefSeq" id="WP_009344069.1">
    <property type="nucleotide sequence ID" value="NZ_NBYN01000055.1"/>
</dbReference>
<feature type="transmembrane region" description="Helical" evidence="11">
    <location>
        <begin position="391"/>
        <end position="409"/>
    </location>
</feature>
<keyword evidence="3 9" id="KW-0813">Transport</keyword>